<dbReference type="Gene3D" id="2.60.40.2230">
    <property type="entry name" value="Uncharacterised protein YcnI-like PF07987, DUF1775"/>
    <property type="match status" value="1"/>
</dbReference>
<evidence type="ECO:0000313" key="4">
    <source>
        <dbReference type="Proteomes" id="UP001370348"/>
    </source>
</evidence>
<evidence type="ECO:0000259" key="2">
    <source>
        <dbReference type="Pfam" id="PF07987"/>
    </source>
</evidence>
<feature type="domain" description="YncI copper-binding" evidence="2">
    <location>
        <begin position="24"/>
        <end position="164"/>
    </location>
</feature>
<feature type="signal peptide" evidence="1">
    <location>
        <begin position="1"/>
        <end position="21"/>
    </location>
</feature>
<keyword evidence="1" id="KW-0732">Signal</keyword>
<evidence type="ECO:0000256" key="1">
    <source>
        <dbReference type="SAM" id="SignalP"/>
    </source>
</evidence>
<dbReference type="InterPro" id="IPR038507">
    <property type="entry name" value="YcnI-like_sf"/>
</dbReference>
<organism evidence="3 4">
    <name type="scientific">Pendulispora albinea</name>
    <dbReference type="NCBI Taxonomy" id="2741071"/>
    <lineage>
        <taxon>Bacteria</taxon>
        <taxon>Pseudomonadati</taxon>
        <taxon>Myxococcota</taxon>
        <taxon>Myxococcia</taxon>
        <taxon>Myxococcales</taxon>
        <taxon>Sorangiineae</taxon>
        <taxon>Pendulisporaceae</taxon>
        <taxon>Pendulispora</taxon>
    </lineage>
</organism>
<keyword evidence="4" id="KW-1185">Reference proteome</keyword>
<feature type="chain" id="PRO_5045506695" evidence="1">
    <location>
        <begin position="22"/>
        <end position="233"/>
    </location>
</feature>
<protein>
    <submittedName>
        <fullName evidence="3">DUF1775 domain-containing protein</fullName>
    </submittedName>
</protein>
<dbReference type="RefSeq" id="WP_394827109.1">
    <property type="nucleotide sequence ID" value="NZ_CP089984.1"/>
</dbReference>
<name>A0ABZ2M6C9_9BACT</name>
<evidence type="ECO:0000313" key="3">
    <source>
        <dbReference type="EMBL" id="WXB17475.1"/>
    </source>
</evidence>
<dbReference type="InterPro" id="IPR012533">
    <property type="entry name" value="YcnI-copper_dom"/>
</dbReference>
<reference evidence="3 4" key="1">
    <citation type="submission" date="2021-12" db="EMBL/GenBank/DDBJ databases">
        <title>Discovery of the Pendulisporaceae a myxobacterial family with distinct sporulation behavior and unique specialized metabolism.</title>
        <authorList>
            <person name="Garcia R."/>
            <person name="Popoff A."/>
            <person name="Bader C.D."/>
            <person name="Loehr J."/>
            <person name="Walesch S."/>
            <person name="Walt C."/>
            <person name="Boldt J."/>
            <person name="Bunk B."/>
            <person name="Haeckl F.J.F.P.J."/>
            <person name="Gunesch A.P."/>
            <person name="Birkelbach J."/>
            <person name="Nuebel U."/>
            <person name="Pietschmann T."/>
            <person name="Bach T."/>
            <person name="Mueller R."/>
        </authorList>
    </citation>
    <scope>NUCLEOTIDE SEQUENCE [LARGE SCALE GENOMIC DNA]</scope>
    <source>
        <strain evidence="3 4">MSr11954</strain>
    </source>
</reference>
<proteinExistence type="predicted"/>
<accession>A0ABZ2M6C9</accession>
<dbReference type="Proteomes" id="UP001370348">
    <property type="component" value="Chromosome"/>
</dbReference>
<gene>
    <name evidence="3" type="ORF">LZC94_09375</name>
</gene>
<dbReference type="EMBL" id="CP089984">
    <property type="protein sequence ID" value="WXB17475.1"/>
    <property type="molecule type" value="Genomic_DNA"/>
</dbReference>
<dbReference type="Pfam" id="PF07987">
    <property type="entry name" value="DUF1775"/>
    <property type="match status" value="1"/>
</dbReference>
<sequence>MMKKTSAWIVGTCSFAVPALAAAHISLSGPVAEDSTQEISFGIGHGCDGLDTYSVRVEIPPSITSVRAVPSPFGKVTIEKNAAGLISAVTWQKPDADIIDADTNYYKLSLRIGVPKKTAFSQLLFKTYQKCRNTKGETKESNWVDVSETAADGGHGFPAPVLTIVPKHVNGWNKITVPVDVADLKTYFGDALIVWKGNAAYSPNPATAEQIATTADTTALTALKANDEVWVKY</sequence>